<dbReference type="InterPro" id="IPR014622">
    <property type="entry name" value="UCP036794_erythomycin"/>
</dbReference>
<proteinExistence type="predicted"/>
<dbReference type="Gene3D" id="1.20.1440.30">
    <property type="entry name" value="Biosynthetic Protein domain"/>
    <property type="match status" value="1"/>
</dbReference>
<dbReference type="Gene3D" id="3.40.1660.10">
    <property type="entry name" value="EreA-like (biosynthetic domain)"/>
    <property type="match status" value="1"/>
</dbReference>
<sequence length="410" mass="44038">MPATPPFEDAALPLSGDPGAAISRLLRALPARPRLLGLGEAMHGEGSLEELRNQIFRHLVEHEGYRSFALESDCLSGLIVDEYVTEGKGTLDDVMRGGFSHGFGESPANRDLVRWMREHNSARPAAERLRFFGFDAPLEMMSAASPRQALTALHGYLAPHVAASLLPCTADTLGELLGPDEPWTDTDAAMNPAKSVGASPEAVRLRLIADELQSLLAAESPSLVRATSREAWWRTNLYARTATGLLRYHAGMAEPSPTRVSRLLGVRDTMMADNLSAIAAPALVYAGNGHLQRHKTKWQLLDLALEWWSAGAIMDVRLGDRYAFVASALGAVPHQGLGAPDADTIEGVLATLPGDAYVIDSRALTAAHADTLAGLVPRTETAANHGYFALDPGRLDTTDGLLFVKEVRAS</sequence>
<comment type="caution">
    <text evidence="1">The sequence shown here is derived from an EMBL/GenBank/DDBJ whole genome shotgun (WGS) entry which is preliminary data.</text>
</comment>
<keyword evidence="2" id="KW-1185">Reference proteome</keyword>
<gene>
    <name evidence="1" type="ORF">GCM10022419_077540</name>
</gene>
<evidence type="ECO:0000313" key="1">
    <source>
        <dbReference type="EMBL" id="GAA3584205.1"/>
    </source>
</evidence>
<accession>A0ABP6YI68</accession>
<dbReference type="Gene3D" id="3.30.1870.10">
    <property type="entry name" value="EreA-like, domain 2"/>
    <property type="match status" value="1"/>
</dbReference>
<dbReference type="SUPFAM" id="SSF159501">
    <property type="entry name" value="EreA/ChaN-like"/>
    <property type="match status" value="1"/>
</dbReference>
<name>A0ABP6YI68_9ACTN</name>
<dbReference type="InterPro" id="IPR007815">
    <property type="entry name" value="Emycin_Estase"/>
</dbReference>
<dbReference type="InterPro" id="IPR052036">
    <property type="entry name" value="Hydrolase/PRTase-associated"/>
</dbReference>
<dbReference type="EMBL" id="BAABDQ010000021">
    <property type="protein sequence ID" value="GAA3584205.1"/>
    <property type="molecule type" value="Genomic_DNA"/>
</dbReference>
<dbReference type="PIRSF" id="PIRSF036794">
    <property type="entry name" value="UCP_erythr_ester"/>
    <property type="match status" value="1"/>
</dbReference>
<dbReference type="RefSeq" id="WP_345569818.1">
    <property type="nucleotide sequence ID" value="NZ_BAABDQ010000021.1"/>
</dbReference>
<dbReference type="PANTHER" id="PTHR31299:SF0">
    <property type="entry name" value="ESTERASE, PUTATIVE (AFU_ORTHOLOGUE AFUA_1G05850)-RELATED"/>
    <property type="match status" value="1"/>
</dbReference>
<dbReference type="PANTHER" id="PTHR31299">
    <property type="entry name" value="ESTERASE, PUTATIVE (AFU_ORTHOLOGUE AFUA_1G05850)-RELATED"/>
    <property type="match status" value="1"/>
</dbReference>
<dbReference type="CDD" id="cd14728">
    <property type="entry name" value="Ere-like"/>
    <property type="match status" value="1"/>
</dbReference>
<reference evidence="2" key="1">
    <citation type="journal article" date="2019" name="Int. J. Syst. Evol. Microbiol.">
        <title>The Global Catalogue of Microorganisms (GCM) 10K type strain sequencing project: providing services to taxonomists for standard genome sequencing and annotation.</title>
        <authorList>
            <consortium name="The Broad Institute Genomics Platform"/>
            <consortium name="The Broad Institute Genome Sequencing Center for Infectious Disease"/>
            <person name="Wu L."/>
            <person name="Ma J."/>
        </authorList>
    </citation>
    <scope>NUCLEOTIDE SEQUENCE [LARGE SCALE GENOMIC DNA]</scope>
    <source>
        <strain evidence="2">JCM 17326</strain>
    </source>
</reference>
<organism evidence="1 2">
    <name type="scientific">Nonomuraea rosea</name>
    <dbReference type="NCBI Taxonomy" id="638574"/>
    <lineage>
        <taxon>Bacteria</taxon>
        <taxon>Bacillati</taxon>
        <taxon>Actinomycetota</taxon>
        <taxon>Actinomycetes</taxon>
        <taxon>Streptosporangiales</taxon>
        <taxon>Streptosporangiaceae</taxon>
        <taxon>Nonomuraea</taxon>
    </lineage>
</organism>
<dbReference type="Pfam" id="PF05139">
    <property type="entry name" value="Erythro_esteras"/>
    <property type="match status" value="1"/>
</dbReference>
<dbReference type="Proteomes" id="UP001500630">
    <property type="component" value="Unassembled WGS sequence"/>
</dbReference>
<protein>
    <submittedName>
        <fullName evidence="1">Erythromycin esterase family protein</fullName>
    </submittedName>
</protein>
<evidence type="ECO:0000313" key="2">
    <source>
        <dbReference type="Proteomes" id="UP001500630"/>
    </source>
</evidence>